<dbReference type="EMBL" id="AGNL01007862">
    <property type="protein sequence ID" value="EJK70930.1"/>
    <property type="molecule type" value="Genomic_DNA"/>
</dbReference>
<dbReference type="AlphaFoldDB" id="K0SZR1"/>
<dbReference type="eggNOG" id="ENOG502RHDI">
    <property type="taxonomic scope" value="Eukaryota"/>
</dbReference>
<sequence length="219" mass="22746">MPSSKKVQLVQNLDEAGTMEVHRQQNTHTDAAAVGNATNGSHAPDAIANNISQRSSSSRQDDETDRNVNPEGGMGSMLRLDADDSPVAGTTDQPALAITNSTTSASLAGSGTPSLTRVDGKGLWRSWKRNFNRKALALLDLIDNSLDASIAGDELGGSNSVPSHALITSSGENDGKDEFVGRVHIYSDQLSKALPDIASSSAASARATTPVPDEPHSGG</sequence>
<comment type="caution">
    <text evidence="2">The sequence shown here is derived from an EMBL/GenBank/DDBJ whole genome shotgun (WGS) entry which is preliminary data.</text>
</comment>
<feature type="region of interest" description="Disordered" evidence="1">
    <location>
        <begin position="20"/>
        <end position="92"/>
    </location>
</feature>
<feature type="region of interest" description="Disordered" evidence="1">
    <location>
        <begin position="197"/>
        <end position="219"/>
    </location>
</feature>
<feature type="non-terminal residue" evidence="2">
    <location>
        <position position="219"/>
    </location>
</feature>
<evidence type="ECO:0000313" key="2">
    <source>
        <dbReference type="EMBL" id="EJK70930.1"/>
    </source>
</evidence>
<reference evidence="2 3" key="1">
    <citation type="journal article" date="2012" name="Genome Biol.">
        <title>Genome and low-iron response of an oceanic diatom adapted to chronic iron limitation.</title>
        <authorList>
            <person name="Lommer M."/>
            <person name="Specht M."/>
            <person name="Roy A.S."/>
            <person name="Kraemer L."/>
            <person name="Andreson R."/>
            <person name="Gutowska M.A."/>
            <person name="Wolf J."/>
            <person name="Bergner S.V."/>
            <person name="Schilhabel M.B."/>
            <person name="Klostermeier U.C."/>
            <person name="Beiko R.G."/>
            <person name="Rosenstiel P."/>
            <person name="Hippler M."/>
            <person name="Laroche J."/>
        </authorList>
    </citation>
    <scope>NUCLEOTIDE SEQUENCE [LARGE SCALE GENOMIC DNA]</scope>
    <source>
        <strain evidence="2 3">CCMP1005</strain>
    </source>
</reference>
<proteinExistence type="predicted"/>
<evidence type="ECO:0000256" key="1">
    <source>
        <dbReference type="SAM" id="MobiDB-lite"/>
    </source>
</evidence>
<keyword evidence="3" id="KW-1185">Reference proteome</keyword>
<evidence type="ECO:0000313" key="3">
    <source>
        <dbReference type="Proteomes" id="UP000266841"/>
    </source>
</evidence>
<name>K0SZR1_THAOC</name>
<organism evidence="2 3">
    <name type="scientific">Thalassiosira oceanica</name>
    <name type="common">Marine diatom</name>
    <dbReference type="NCBI Taxonomy" id="159749"/>
    <lineage>
        <taxon>Eukaryota</taxon>
        <taxon>Sar</taxon>
        <taxon>Stramenopiles</taxon>
        <taxon>Ochrophyta</taxon>
        <taxon>Bacillariophyta</taxon>
        <taxon>Coscinodiscophyceae</taxon>
        <taxon>Thalassiosirophycidae</taxon>
        <taxon>Thalassiosirales</taxon>
        <taxon>Thalassiosiraceae</taxon>
        <taxon>Thalassiosira</taxon>
    </lineage>
</organism>
<accession>K0SZR1</accession>
<feature type="compositionally biased region" description="Low complexity" evidence="1">
    <location>
        <begin position="46"/>
        <end position="58"/>
    </location>
</feature>
<feature type="compositionally biased region" description="Basic and acidic residues" evidence="1">
    <location>
        <begin position="59"/>
        <end position="68"/>
    </location>
</feature>
<protein>
    <submittedName>
        <fullName evidence="2">Uncharacterized protein</fullName>
    </submittedName>
</protein>
<dbReference type="Proteomes" id="UP000266841">
    <property type="component" value="Unassembled WGS sequence"/>
</dbReference>
<gene>
    <name evidence="2" type="ORF">THAOC_07673</name>
</gene>